<name>A0ABR1DKJ2_NECAM</name>
<proteinExistence type="predicted"/>
<comment type="caution">
    <text evidence="1">The sequence shown here is derived from an EMBL/GenBank/DDBJ whole genome shotgun (WGS) entry which is preliminary data.</text>
</comment>
<dbReference type="EMBL" id="JAVFWL010000004">
    <property type="protein sequence ID" value="KAK6750981.1"/>
    <property type="molecule type" value="Genomic_DNA"/>
</dbReference>
<reference evidence="1 2" key="1">
    <citation type="submission" date="2023-08" db="EMBL/GenBank/DDBJ databases">
        <title>A Necator americanus chromosomal reference genome.</title>
        <authorList>
            <person name="Ilik V."/>
            <person name="Petrzelkova K.J."/>
            <person name="Pardy F."/>
            <person name="Fuh T."/>
            <person name="Niatou-Singa F.S."/>
            <person name="Gouil Q."/>
            <person name="Baker L."/>
            <person name="Ritchie M.E."/>
            <person name="Jex A.R."/>
            <person name="Gazzola D."/>
            <person name="Li H."/>
            <person name="Toshio Fujiwara R."/>
            <person name="Zhan B."/>
            <person name="Aroian R.V."/>
            <person name="Pafco B."/>
            <person name="Schwarz E.M."/>
        </authorList>
    </citation>
    <scope>NUCLEOTIDE SEQUENCE [LARGE SCALE GENOMIC DNA]</scope>
    <source>
        <strain evidence="1 2">Aroian</strain>
        <tissue evidence="1">Whole animal</tissue>
    </source>
</reference>
<organism evidence="1 2">
    <name type="scientific">Necator americanus</name>
    <name type="common">Human hookworm</name>
    <dbReference type="NCBI Taxonomy" id="51031"/>
    <lineage>
        <taxon>Eukaryota</taxon>
        <taxon>Metazoa</taxon>
        <taxon>Ecdysozoa</taxon>
        <taxon>Nematoda</taxon>
        <taxon>Chromadorea</taxon>
        <taxon>Rhabditida</taxon>
        <taxon>Rhabditina</taxon>
        <taxon>Rhabditomorpha</taxon>
        <taxon>Strongyloidea</taxon>
        <taxon>Ancylostomatidae</taxon>
        <taxon>Bunostominae</taxon>
        <taxon>Necator</taxon>
    </lineage>
</organism>
<accession>A0ABR1DKJ2</accession>
<sequence>MWVQFRAEKIIGITWMSMASSAKHHRLFEVRVRARSRKEKDTIVVHDQWEFLDNVAAAAAFFISNSHCPNATTPPTTEVLGQPSRGGTDKQCYRGRIVSNVQHRIVRMVSF</sequence>
<protein>
    <submittedName>
        <fullName evidence="1">Uncharacterized protein</fullName>
    </submittedName>
</protein>
<gene>
    <name evidence="1" type="primary">Necator_chrIV.g16057</name>
    <name evidence="1" type="ORF">RB195_002761</name>
</gene>
<evidence type="ECO:0000313" key="2">
    <source>
        <dbReference type="Proteomes" id="UP001303046"/>
    </source>
</evidence>
<evidence type="ECO:0000313" key="1">
    <source>
        <dbReference type="EMBL" id="KAK6750981.1"/>
    </source>
</evidence>
<dbReference type="Proteomes" id="UP001303046">
    <property type="component" value="Unassembled WGS sequence"/>
</dbReference>
<keyword evidence="2" id="KW-1185">Reference proteome</keyword>